<sequence>MDYLLMFLGGLLAVNLLVVPPVEQSILYLPSNDQYQMEGNFNHEDVFLKTTDGVAIHGWFVKNETSQKVILYFHGNAGNLTYNVDQIKALSAVPLSVFAIDYHGFGQSGGQPTEKNLYLDAQAAYDYLVKQKKYPPEQIIIMGTSLGGAVATHLAAREKVGGVILESTFTSVRDMAQRMSGAYRRPIVWIRSDFNSLDNIALIDAPLLIVHSKEDKSVPCEMAQALYNKAKPPKKLLLLEKGEHSGLLLANQEYLNEVKQMTGK</sequence>
<dbReference type="AlphaFoldDB" id="A0A833L003"/>
<dbReference type="PANTHER" id="PTHR12277">
    <property type="entry name" value="ALPHA/BETA HYDROLASE DOMAIN-CONTAINING PROTEIN"/>
    <property type="match status" value="1"/>
</dbReference>
<organism evidence="2 3">
    <name type="scientific">Candidatus Saganbacteria bacterium</name>
    <dbReference type="NCBI Taxonomy" id="2575572"/>
    <lineage>
        <taxon>Bacteria</taxon>
        <taxon>Bacillati</taxon>
        <taxon>Saganbacteria</taxon>
    </lineage>
</organism>
<protein>
    <submittedName>
        <fullName evidence="2">Phospholipase/carboxylesterase</fullName>
    </submittedName>
</protein>
<gene>
    <name evidence="2" type="ORF">FD145_1369</name>
</gene>
<evidence type="ECO:0000259" key="1">
    <source>
        <dbReference type="Pfam" id="PF00561"/>
    </source>
</evidence>
<dbReference type="InterPro" id="IPR000073">
    <property type="entry name" value="AB_hydrolase_1"/>
</dbReference>
<dbReference type="PANTHER" id="PTHR12277:SF81">
    <property type="entry name" value="PROTEIN ABHD13"/>
    <property type="match status" value="1"/>
</dbReference>
<comment type="caution">
    <text evidence="2">The sequence shown here is derived from an EMBL/GenBank/DDBJ whole genome shotgun (WGS) entry which is preliminary data.</text>
</comment>
<dbReference type="Pfam" id="PF00561">
    <property type="entry name" value="Abhydrolase_1"/>
    <property type="match status" value="1"/>
</dbReference>
<dbReference type="EMBL" id="WPAF01000030">
    <property type="protein sequence ID" value="KAF0133289.1"/>
    <property type="molecule type" value="Genomic_DNA"/>
</dbReference>
<name>A0A833L003_UNCSA</name>
<dbReference type="Gene3D" id="3.40.50.1820">
    <property type="entry name" value="alpha/beta hydrolase"/>
    <property type="match status" value="1"/>
</dbReference>
<reference evidence="2 3" key="1">
    <citation type="submission" date="2019-12" db="EMBL/GenBank/DDBJ databases">
        <authorList>
            <person name="Wolfe R."/>
            <person name="Danczak R."/>
            <person name="Wilkins M."/>
        </authorList>
    </citation>
    <scope>NUCLEOTIDE SEQUENCE [LARGE SCALE GENOMIC DNA]</scope>
    <source>
        <strain evidence="2">X2_MaxBin.013</strain>
    </source>
</reference>
<proteinExistence type="predicted"/>
<dbReference type="Proteomes" id="UP000488506">
    <property type="component" value="Unassembled WGS sequence"/>
</dbReference>
<evidence type="ECO:0000313" key="2">
    <source>
        <dbReference type="EMBL" id="KAF0133289.1"/>
    </source>
</evidence>
<evidence type="ECO:0000313" key="3">
    <source>
        <dbReference type="Proteomes" id="UP000488506"/>
    </source>
</evidence>
<feature type="domain" description="AB hydrolase-1" evidence="1">
    <location>
        <begin position="69"/>
        <end position="175"/>
    </location>
</feature>
<dbReference type="InterPro" id="IPR029058">
    <property type="entry name" value="AB_hydrolase_fold"/>
</dbReference>
<dbReference type="SUPFAM" id="SSF53474">
    <property type="entry name" value="alpha/beta-Hydrolases"/>
    <property type="match status" value="1"/>
</dbReference>
<accession>A0A833L003</accession>